<comment type="subcellular location">
    <subcellularLocation>
        <location evidence="1">Membrane</location>
    </subcellularLocation>
</comment>
<accession>A0A3B0VG47</accession>
<feature type="region of interest" description="Disordered" evidence="6">
    <location>
        <begin position="355"/>
        <end position="394"/>
    </location>
</feature>
<feature type="region of interest" description="Disordered" evidence="6">
    <location>
        <begin position="1"/>
        <end position="35"/>
    </location>
</feature>
<organism evidence="9">
    <name type="scientific">hydrothermal vent metagenome</name>
    <dbReference type="NCBI Taxonomy" id="652676"/>
    <lineage>
        <taxon>unclassified sequences</taxon>
        <taxon>metagenomes</taxon>
        <taxon>ecological metagenomes</taxon>
    </lineage>
</organism>
<dbReference type="Pfam" id="PF12221">
    <property type="entry name" value="HflK_N"/>
    <property type="match status" value="1"/>
</dbReference>
<dbReference type="AlphaFoldDB" id="A0A3B0VG47"/>
<evidence type="ECO:0000256" key="5">
    <source>
        <dbReference type="ARBA" id="ARBA00023136"/>
    </source>
</evidence>
<evidence type="ECO:0000313" key="9">
    <source>
        <dbReference type="EMBL" id="VAW39640.1"/>
    </source>
</evidence>
<evidence type="ECO:0000256" key="6">
    <source>
        <dbReference type="SAM" id="MobiDB-lite"/>
    </source>
</evidence>
<proteinExistence type="inferred from homology"/>
<name>A0A3B0VG47_9ZZZZ</name>
<evidence type="ECO:0000256" key="1">
    <source>
        <dbReference type="ARBA" id="ARBA00004370"/>
    </source>
</evidence>
<evidence type="ECO:0000256" key="4">
    <source>
        <dbReference type="ARBA" id="ARBA00022989"/>
    </source>
</evidence>
<protein>
    <submittedName>
        <fullName evidence="9">HflK protein</fullName>
    </submittedName>
</protein>
<dbReference type="CDD" id="cd03404">
    <property type="entry name" value="SPFH_HflK"/>
    <property type="match status" value="1"/>
</dbReference>
<dbReference type="InterPro" id="IPR050710">
    <property type="entry name" value="Band7/mec-2_domain"/>
</dbReference>
<reference evidence="9" key="1">
    <citation type="submission" date="2018-06" db="EMBL/GenBank/DDBJ databases">
        <authorList>
            <person name="Zhirakovskaya E."/>
        </authorList>
    </citation>
    <scope>NUCLEOTIDE SEQUENCE</scope>
</reference>
<dbReference type="InterPro" id="IPR020980">
    <property type="entry name" value="Membrane_HflK_N"/>
</dbReference>
<comment type="similarity">
    <text evidence="2">Belongs to the band 7/mec-2 family. HflK subfamily.</text>
</comment>
<dbReference type="EMBL" id="UOEW01000238">
    <property type="protein sequence ID" value="VAW39640.1"/>
    <property type="molecule type" value="Genomic_DNA"/>
</dbReference>
<evidence type="ECO:0000256" key="2">
    <source>
        <dbReference type="ARBA" id="ARBA00006971"/>
    </source>
</evidence>
<dbReference type="SMART" id="SM00244">
    <property type="entry name" value="PHB"/>
    <property type="match status" value="1"/>
</dbReference>
<gene>
    <name evidence="9" type="ORF">MNBD_GAMMA01-63</name>
</gene>
<keyword evidence="3 7" id="KW-0812">Transmembrane</keyword>
<dbReference type="InterPro" id="IPR001107">
    <property type="entry name" value="Band_7"/>
</dbReference>
<feature type="compositionally biased region" description="Polar residues" evidence="6">
    <location>
        <begin position="363"/>
        <end position="381"/>
    </location>
</feature>
<dbReference type="NCBIfam" id="TIGR01933">
    <property type="entry name" value="hflK"/>
    <property type="match status" value="1"/>
</dbReference>
<dbReference type="PANTHER" id="PTHR43327">
    <property type="entry name" value="STOMATIN-LIKE PROTEIN 2, MITOCHONDRIAL"/>
    <property type="match status" value="1"/>
</dbReference>
<dbReference type="InterPro" id="IPR010201">
    <property type="entry name" value="HflK"/>
</dbReference>
<evidence type="ECO:0000256" key="3">
    <source>
        <dbReference type="ARBA" id="ARBA00022692"/>
    </source>
</evidence>
<dbReference type="InterPro" id="IPR036013">
    <property type="entry name" value="Band_7/SPFH_dom_sf"/>
</dbReference>
<feature type="domain" description="Band 7" evidence="8">
    <location>
        <begin position="82"/>
        <end position="245"/>
    </location>
</feature>
<dbReference type="PANTHER" id="PTHR43327:SF2">
    <property type="entry name" value="MODULATOR OF FTSH PROTEASE HFLK"/>
    <property type="match status" value="1"/>
</dbReference>
<sequence length="394" mass="44070">MAWNEPGKSNNNDDGQNNDDKKPNNPWGSGGNQPPDLEQVITDFFNKIKKVFGADGNNSNKGSSAFPIILVLLAIATYALWTSAHKIGPSERGVVLTFGAYTKTMQPGLNFTWPQPISIVYKVDINKLYSVGEKGEMLTEDKNLVFLEFDIQYRIREDKVHDYLFMLKNPDATVKHAAESAVRQIVGINTMSHLLNENREDAIIKIVEELQAMLDQYSSGIQVTNFNFKEVHPPAQVKAAFDDVVKAREDAKTYINVAKEYAKQKVPLAEGSALQIIQEAQAYKQATIAKAEGEAQQFNLVRAQYELAPEVTKERLYLETMEQVFSNTSKVLIDSENSNNMMYLPLDQMLKNSKNSNSESINLGTTTVTAPADNSQSPYQRNSRDTTTRTGRGR</sequence>
<keyword evidence="4 7" id="KW-1133">Transmembrane helix</keyword>
<keyword evidence="5 7" id="KW-0472">Membrane</keyword>
<evidence type="ECO:0000256" key="7">
    <source>
        <dbReference type="SAM" id="Phobius"/>
    </source>
</evidence>
<dbReference type="SUPFAM" id="SSF117892">
    <property type="entry name" value="Band 7/SPFH domain"/>
    <property type="match status" value="1"/>
</dbReference>
<dbReference type="Pfam" id="PF01145">
    <property type="entry name" value="Band_7"/>
    <property type="match status" value="1"/>
</dbReference>
<evidence type="ECO:0000259" key="8">
    <source>
        <dbReference type="SMART" id="SM00244"/>
    </source>
</evidence>
<dbReference type="Gene3D" id="3.30.479.30">
    <property type="entry name" value="Band 7 domain"/>
    <property type="match status" value="1"/>
</dbReference>
<dbReference type="GO" id="GO:0016020">
    <property type="term" value="C:membrane"/>
    <property type="evidence" value="ECO:0007669"/>
    <property type="project" value="UniProtKB-SubCell"/>
</dbReference>
<feature type="transmembrane region" description="Helical" evidence="7">
    <location>
        <begin position="64"/>
        <end position="81"/>
    </location>
</feature>